<sequence>MLNVFLLLPLTTNGILPIVLAYILLIRHHKATPDITVLTTICWILASVVYWILYSHVIPINGEIQNKKANYSAASWRLRTLTPLIWAVSSALLFVAVGSEVMRWRSEGKYHAVEQEAGVKEGGQRGKEVSKQGHGTRSLFANRVVYGIVSVASLAGLGMQLSLLSVSLSLKMTDALDWTFGQIVAIAIWTPPLLGYVYDEAKTFMPERFREPDELD</sequence>
<feature type="transmembrane region" description="Helical" evidence="1">
    <location>
        <begin position="37"/>
        <end position="58"/>
    </location>
</feature>
<keyword evidence="1" id="KW-1133">Transmembrane helix</keyword>
<dbReference type="SUPFAM" id="SSF103473">
    <property type="entry name" value="MFS general substrate transporter"/>
    <property type="match status" value="1"/>
</dbReference>
<accession>B2VW60</accession>
<feature type="transmembrane region" description="Helical" evidence="1">
    <location>
        <begin position="78"/>
        <end position="97"/>
    </location>
</feature>
<dbReference type="InterPro" id="IPR036259">
    <property type="entry name" value="MFS_trans_sf"/>
</dbReference>
<evidence type="ECO:0000313" key="2">
    <source>
        <dbReference type="EMBL" id="EDU40860.1"/>
    </source>
</evidence>
<dbReference type="STRING" id="426418.B2VW60"/>
<dbReference type="HOGENOM" id="CLU_1278210_0_0_1"/>
<dbReference type="InParanoid" id="B2VW60"/>
<organism evidence="2 3">
    <name type="scientific">Pyrenophora tritici-repentis (strain Pt-1C-BFP)</name>
    <name type="common">Wheat tan spot fungus</name>
    <name type="synonym">Drechslera tritici-repentis</name>
    <dbReference type="NCBI Taxonomy" id="426418"/>
    <lineage>
        <taxon>Eukaryota</taxon>
        <taxon>Fungi</taxon>
        <taxon>Dikarya</taxon>
        <taxon>Ascomycota</taxon>
        <taxon>Pezizomycotina</taxon>
        <taxon>Dothideomycetes</taxon>
        <taxon>Pleosporomycetidae</taxon>
        <taxon>Pleosporales</taxon>
        <taxon>Pleosporineae</taxon>
        <taxon>Pleosporaceae</taxon>
        <taxon>Pyrenophora</taxon>
    </lineage>
</organism>
<dbReference type="OrthoDB" id="4582561at2759"/>
<proteinExistence type="predicted"/>
<evidence type="ECO:0000313" key="3">
    <source>
        <dbReference type="Proteomes" id="UP000001471"/>
    </source>
</evidence>
<feature type="transmembrane region" description="Helical" evidence="1">
    <location>
        <begin position="144"/>
        <end position="166"/>
    </location>
</feature>
<gene>
    <name evidence="2" type="ORF">PTRG_01422</name>
</gene>
<dbReference type="Proteomes" id="UP000001471">
    <property type="component" value="Unassembled WGS sequence"/>
</dbReference>
<name>B2VW60_PYRTR</name>
<dbReference type="EMBL" id="DS231615">
    <property type="protein sequence ID" value="EDU40860.1"/>
    <property type="molecule type" value="Genomic_DNA"/>
</dbReference>
<keyword evidence="1" id="KW-0812">Transmembrane</keyword>
<protein>
    <submittedName>
        <fullName evidence="2">Uncharacterized protein</fullName>
    </submittedName>
</protein>
<dbReference type="AlphaFoldDB" id="B2VW60"/>
<evidence type="ECO:0000256" key="1">
    <source>
        <dbReference type="SAM" id="Phobius"/>
    </source>
</evidence>
<keyword evidence="1" id="KW-0472">Membrane</keyword>
<feature type="transmembrane region" description="Helical" evidence="1">
    <location>
        <begin position="6"/>
        <end position="25"/>
    </location>
</feature>
<feature type="transmembrane region" description="Helical" evidence="1">
    <location>
        <begin position="178"/>
        <end position="198"/>
    </location>
</feature>
<reference evidence="3" key="1">
    <citation type="journal article" date="2013" name="G3 (Bethesda)">
        <title>Comparative genomics of a plant-pathogenic fungus, Pyrenophora tritici-repentis, reveals transduplication and the impact of repeat elements on pathogenicity and population divergence.</title>
        <authorList>
            <person name="Manning V.A."/>
            <person name="Pandelova I."/>
            <person name="Dhillon B."/>
            <person name="Wilhelm L.J."/>
            <person name="Goodwin S.B."/>
            <person name="Berlin A.M."/>
            <person name="Figueroa M."/>
            <person name="Freitag M."/>
            <person name="Hane J.K."/>
            <person name="Henrissat B."/>
            <person name="Holman W.H."/>
            <person name="Kodira C.D."/>
            <person name="Martin J."/>
            <person name="Oliver R.P."/>
            <person name="Robbertse B."/>
            <person name="Schackwitz W."/>
            <person name="Schwartz D.C."/>
            <person name="Spatafora J.W."/>
            <person name="Turgeon B.G."/>
            <person name="Yandava C."/>
            <person name="Young S."/>
            <person name="Zhou S."/>
            <person name="Zeng Q."/>
            <person name="Grigoriev I.V."/>
            <person name="Ma L.-J."/>
            <person name="Ciuffetti L.M."/>
        </authorList>
    </citation>
    <scope>NUCLEOTIDE SEQUENCE [LARGE SCALE GENOMIC DNA]</scope>
    <source>
        <strain evidence="3">Pt-1C-BFP</strain>
    </source>
</reference>